<proteinExistence type="predicted"/>
<reference evidence="1" key="2">
    <citation type="journal article" date="2015" name="Fish Shellfish Immunol.">
        <title>Early steps in the European eel (Anguilla anguilla)-Vibrio vulnificus interaction in the gills: Role of the RtxA13 toxin.</title>
        <authorList>
            <person name="Callol A."/>
            <person name="Pajuelo D."/>
            <person name="Ebbesson L."/>
            <person name="Teles M."/>
            <person name="MacKenzie S."/>
            <person name="Amaro C."/>
        </authorList>
    </citation>
    <scope>NUCLEOTIDE SEQUENCE</scope>
</reference>
<accession>A0A0E9QNM2</accession>
<protein>
    <submittedName>
        <fullName evidence="1">Uncharacterized protein</fullName>
    </submittedName>
</protein>
<name>A0A0E9QNM2_ANGAN</name>
<reference evidence="1" key="1">
    <citation type="submission" date="2014-11" db="EMBL/GenBank/DDBJ databases">
        <authorList>
            <person name="Amaro Gonzalez C."/>
        </authorList>
    </citation>
    <scope>NUCLEOTIDE SEQUENCE</scope>
</reference>
<dbReference type="EMBL" id="GBXM01090899">
    <property type="protein sequence ID" value="JAH17678.1"/>
    <property type="molecule type" value="Transcribed_RNA"/>
</dbReference>
<evidence type="ECO:0000313" key="1">
    <source>
        <dbReference type="EMBL" id="JAH17678.1"/>
    </source>
</evidence>
<organism evidence="1">
    <name type="scientific">Anguilla anguilla</name>
    <name type="common">European freshwater eel</name>
    <name type="synonym">Muraena anguilla</name>
    <dbReference type="NCBI Taxonomy" id="7936"/>
    <lineage>
        <taxon>Eukaryota</taxon>
        <taxon>Metazoa</taxon>
        <taxon>Chordata</taxon>
        <taxon>Craniata</taxon>
        <taxon>Vertebrata</taxon>
        <taxon>Euteleostomi</taxon>
        <taxon>Actinopterygii</taxon>
        <taxon>Neopterygii</taxon>
        <taxon>Teleostei</taxon>
        <taxon>Anguilliformes</taxon>
        <taxon>Anguillidae</taxon>
        <taxon>Anguilla</taxon>
    </lineage>
</organism>
<sequence>MQGGDVVGYIESRRHGSGQTARIFRFHLCMSHISPELQQGEM</sequence>
<dbReference type="AlphaFoldDB" id="A0A0E9QNM2"/>